<dbReference type="CDD" id="cd20273">
    <property type="entry name" value="Complex1_LYR_unchar"/>
    <property type="match status" value="1"/>
</dbReference>
<sequence length="443" mass="51056">MPRPHFLIPAYLPPLHLYRHILRETSYLPPAIRPEITHRIRTRFRSHRKYDRHQNKHRATAANLLRRLRAANSGKQTLMYDLIMEAFGRTGARRRSLLSDFIQLEPPSNSDALEALIQGVEADEKPAETVELQATKLQNDSSPPKPSETTIESRTSTNSSEDTNDTPSNGEEPKAKAHLSRKGPKPLQPAFYEKWDIEKLQKLLRSQRDLQQSTGLSWPHRNIRSLRTDSEVPSQTIWGRPPTPNIYQAKRQRFWKRASNKTMPPLGKDEWDLLGRLSGGAQQEDQWKVPERRPVAKPSRGATPKSDTWDWEGYASRPASQVERKSPLSPYALVGRDMEKHPYQPRFNDEEYSPRWFRRAYQRVWQITPKMDPNSKPGRLKFIWGALTTPAVPPTKAQLAIFEGVDRKGKRPVPPSRSQRAPYSQSRTAPDPLGRRSHRDHSK</sequence>
<protein>
    <recommendedName>
        <fullName evidence="2">LYR motif-containing protein Cup1-like N-terminal domain-containing protein</fullName>
    </recommendedName>
</protein>
<feature type="compositionally biased region" description="Polar residues" evidence="1">
    <location>
        <begin position="135"/>
        <end position="150"/>
    </location>
</feature>
<feature type="compositionally biased region" description="Basic and acidic residues" evidence="1">
    <location>
        <begin position="285"/>
        <end position="294"/>
    </location>
</feature>
<evidence type="ECO:0000313" key="3">
    <source>
        <dbReference type="EMBL" id="KAF5250579.1"/>
    </source>
</evidence>
<comment type="caution">
    <text evidence="3">The sequence shown here is derived from an EMBL/GenBank/DDBJ whole genome shotgun (WGS) entry which is preliminary data.</text>
</comment>
<feature type="domain" description="LYR motif-containing protein Cup1-like N-terminal" evidence="2">
    <location>
        <begin position="17"/>
        <end position="98"/>
    </location>
</feature>
<gene>
    <name evidence="3" type="ORF">FANTH_4216</name>
</gene>
<evidence type="ECO:0000256" key="1">
    <source>
        <dbReference type="SAM" id="MobiDB-lite"/>
    </source>
</evidence>
<feature type="region of interest" description="Disordered" evidence="1">
    <location>
        <begin position="402"/>
        <end position="443"/>
    </location>
</feature>
<evidence type="ECO:0000313" key="4">
    <source>
        <dbReference type="Proteomes" id="UP000573603"/>
    </source>
</evidence>
<keyword evidence="4" id="KW-1185">Reference proteome</keyword>
<organism evidence="3 4">
    <name type="scientific">Fusarium anthophilum</name>
    <dbReference type="NCBI Taxonomy" id="48485"/>
    <lineage>
        <taxon>Eukaryota</taxon>
        <taxon>Fungi</taxon>
        <taxon>Dikarya</taxon>
        <taxon>Ascomycota</taxon>
        <taxon>Pezizomycotina</taxon>
        <taxon>Sordariomycetes</taxon>
        <taxon>Hypocreomycetidae</taxon>
        <taxon>Hypocreales</taxon>
        <taxon>Nectriaceae</taxon>
        <taxon>Fusarium</taxon>
        <taxon>Fusarium fujikuroi species complex</taxon>
    </lineage>
</organism>
<feature type="compositionally biased region" description="Polar residues" evidence="1">
    <location>
        <begin position="416"/>
        <end position="428"/>
    </location>
</feature>
<feature type="region of interest" description="Disordered" evidence="1">
    <location>
        <begin position="281"/>
        <end position="326"/>
    </location>
</feature>
<dbReference type="Pfam" id="PF20263">
    <property type="entry name" value="LYRM2-like"/>
    <property type="match status" value="1"/>
</dbReference>
<dbReference type="InterPro" id="IPR046896">
    <property type="entry name" value="Cup1-like_N"/>
</dbReference>
<dbReference type="EMBL" id="JABEVY010000087">
    <property type="protein sequence ID" value="KAF5250579.1"/>
    <property type="molecule type" value="Genomic_DNA"/>
</dbReference>
<feature type="compositionally biased region" description="Low complexity" evidence="1">
    <location>
        <begin position="152"/>
        <end position="161"/>
    </location>
</feature>
<dbReference type="AlphaFoldDB" id="A0A8H5E816"/>
<evidence type="ECO:0000259" key="2">
    <source>
        <dbReference type="Pfam" id="PF20263"/>
    </source>
</evidence>
<dbReference type="Proteomes" id="UP000573603">
    <property type="component" value="Unassembled WGS sequence"/>
</dbReference>
<reference evidence="3 4" key="1">
    <citation type="journal article" date="2020" name="BMC Genomics">
        <title>Correction to: Identification and distribution of gene clusters required for synthesis of sphingolipid metabolism inhibitors in diverse species of the filamentous fungus Fusarium.</title>
        <authorList>
            <person name="Kim H.S."/>
            <person name="Lohmar J.M."/>
            <person name="Busman M."/>
            <person name="Brown D.W."/>
            <person name="Naumann T.A."/>
            <person name="Divon H.H."/>
            <person name="Lysoe E."/>
            <person name="Uhlig S."/>
            <person name="Proctor R.H."/>
        </authorList>
    </citation>
    <scope>NUCLEOTIDE SEQUENCE [LARGE SCALE GENOMIC DNA]</scope>
    <source>
        <strain evidence="3 4">NRRL 25214</strain>
    </source>
</reference>
<name>A0A8H5E816_9HYPO</name>
<feature type="region of interest" description="Disordered" evidence="1">
    <location>
        <begin position="134"/>
        <end position="187"/>
    </location>
</feature>
<accession>A0A8H5E816</accession>
<proteinExistence type="predicted"/>